<feature type="chain" id="PRO_5046913141" description="Secreted protein" evidence="1">
    <location>
        <begin position="25"/>
        <end position="111"/>
    </location>
</feature>
<dbReference type="EMBL" id="JBHXOF010000006">
    <property type="protein sequence ID" value="MFD4213917.1"/>
    <property type="molecule type" value="Genomic_DNA"/>
</dbReference>
<protein>
    <recommendedName>
        <fullName evidence="4">Secreted protein</fullName>
    </recommendedName>
</protein>
<accession>A0ABW6EHN2</accession>
<evidence type="ECO:0000313" key="2">
    <source>
        <dbReference type="EMBL" id="MFD4213917.1"/>
    </source>
</evidence>
<organism evidence="2 3">
    <name type="scientific">Streptomyces sindenensis</name>
    <dbReference type="NCBI Taxonomy" id="67363"/>
    <lineage>
        <taxon>Bacteria</taxon>
        <taxon>Bacillati</taxon>
        <taxon>Actinomycetota</taxon>
        <taxon>Actinomycetes</taxon>
        <taxon>Kitasatosporales</taxon>
        <taxon>Streptomycetaceae</taxon>
        <taxon>Streptomyces</taxon>
    </lineage>
</organism>
<keyword evidence="3" id="KW-1185">Reference proteome</keyword>
<feature type="signal peptide" evidence="1">
    <location>
        <begin position="1"/>
        <end position="24"/>
    </location>
</feature>
<proteinExistence type="predicted"/>
<evidence type="ECO:0000313" key="3">
    <source>
        <dbReference type="Proteomes" id="UP001598251"/>
    </source>
</evidence>
<comment type="caution">
    <text evidence="2">The sequence shown here is derived from an EMBL/GenBank/DDBJ whole genome shotgun (WGS) entry which is preliminary data.</text>
</comment>
<sequence>MVLAKIKRKAAVATAVAVSGMTLAAISPAPASAAAASVPSCVTTIVMPEVFGSMGVAITNNCESVQRVKPTFQSVIESSQIRCDTLQPGQEVTQWVRPAAPFNKFLGLVSC</sequence>
<dbReference type="RefSeq" id="WP_382825951.1">
    <property type="nucleotide sequence ID" value="NZ_JBHXLY010000009.1"/>
</dbReference>
<gene>
    <name evidence="2" type="ORF">ACFWSS_13615</name>
</gene>
<dbReference type="Gene3D" id="2.60.40.20">
    <property type="entry name" value="Alpha-amylase inhibitor"/>
    <property type="match status" value="1"/>
</dbReference>
<evidence type="ECO:0000256" key="1">
    <source>
        <dbReference type="SAM" id="SignalP"/>
    </source>
</evidence>
<reference evidence="2 3" key="1">
    <citation type="submission" date="2024-09" db="EMBL/GenBank/DDBJ databases">
        <title>The Natural Products Discovery Center: Release of the First 8490 Sequenced Strains for Exploring Actinobacteria Biosynthetic Diversity.</title>
        <authorList>
            <person name="Kalkreuter E."/>
            <person name="Kautsar S.A."/>
            <person name="Yang D."/>
            <person name="Bader C.D."/>
            <person name="Teijaro C.N."/>
            <person name="Fluegel L."/>
            <person name="Davis C.M."/>
            <person name="Simpson J.R."/>
            <person name="Lauterbach L."/>
            <person name="Steele A.D."/>
            <person name="Gui C."/>
            <person name="Meng S."/>
            <person name="Li G."/>
            <person name="Viehrig K."/>
            <person name="Ye F."/>
            <person name="Su P."/>
            <person name="Kiefer A.F."/>
            <person name="Nichols A."/>
            <person name="Cepeda A.J."/>
            <person name="Yan W."/>
            <person name="Fan B."/>
            <person name="Jiang Y."/>
            <person name="Adhikari A."/>
            <person name="Zheng C.-J."/>
            <person name="Schuster L."/>
            <person name="Cowan T.M."/>
            <person name="Smanski M.J."/>
            <person name="Chevrette M.G."/>
            <person name="De Carvalho L.P.S."/>
            <person name="Shen B."/>
        </authorList>
    </citation>
    <scope>NUCLEOTIDE SEQUENCE [LARGE SCALE GENOMIC DNA]</scope>
    <source>
        <strain evidence="2 3">NPDC058546</strain>
    </source>
</reference>
<dbReference type="InterPro" id="IPR036379">
    <property type="entry name" value="A-amylase_inhib_sf"/>
</dbReference>
<evidence type="ECO:0008006" key="4">
    <source>
        <dbReference type="Google" id="ProtNLM"/>
    </source>
</evidence>
<dbReference type="Proteomes" id="UP001598251">
    <property type="component" value="Unassembled WGS sequence"/>
</dbReference>
<name>A0ABW6EHN2_9ACTN</name>
<keyword evidence="1" id="KW-0732">Signal</keyword>